<comment type="caution">
    <text evidence="1">The sequence shown here is derived from an EMBL/GenBank/DDBJ whole genome shotgun (WGS) entry which is preliminary data.</text>
</comment>
<sequence>MPPRKVIYPYRDQPLGPDIILEGVWGDEDEQQILQPPGTEDAVTTHTYAEIPGLFEKYGIDPDDLDRFRWLAEVLVRDFLIKPRIGIRTPPKKGGRPRIFDDAFSARMKKLRDEGKTQEDALEITAKERGSKASQRRSLKDSYARIVVRWVLLTMRADEYLRQQEAPKP</sequence>
<dbReference type="AlphaFoldDB" id="A0A7C9VQC9"/>
<name>A0A7C9VQC9_9BRAD</name>
<proteinExistence type="predicted"/>
<accession>A0A7C9VQC9</accession>
<dbReference type="Proteomes" id="UP000480266">
    <property type="component" value="Unassembled WGS sequence"/>
</dbReference>
<reference evidence="1" key="1">
    <citation type="submission" date="2020-02" db="EMBL/GenBank/DDBJ databases">
        <title>Draft genome sequence of Candidatus Afipia apatlaquensis IBT-C3, a potential strain for decolorization of textile dyes.</title>
        <authorList>
            <person name="Sanchez-Reyes A."/>
            <person name="Breton-Deval L."/>
            <person name="Mangelson H."/>
            <person name="Sanchez-Flores A."/>
        </authorList>
    </citation>
    <scope>NUCLEOTIDE SEQUENCE [LARGE SCALE GENOMIC DNA]</scope>
    <source>
        <strain evidence="1">IBT-C3</strain>
    </source>
</reference>
<organism evidence="1 2">
    <name type="scientific">Candidatus Afipia apatlaquensis</name>
    <dbReference type="NCBI Taxonomy" id="2712852"/>
    <lineage>
        <taxon>Bacteria</taxon>
        <taxon>Pseudomonadati</taxon>
        <taxon>Pseudomonadota</taxon>
        <taxon>Alphaproteobacteria</taxon>
        <taxon>Hyphomicrobiales</taxon>
        <taxon>Nitrobacteraceae</taxon>
        <taxon>Afipia</taxon>
    </lineage>
</organism>
<evidence type="ECO:0000313" key="2">
    <source>
        <dbReference type="Proteomes" id="UP000480266"/>
    </source>
</evidence>
<protein>
    <submittedName>
        <fullName evidence="1">Uncharacterized protein</fullName>
    </submittedName>
</protein>
<dbReference type="EMBL" id="JAAMRR010001080">
    <property type="protein sequence ID" value="NGX97594.1"/>
    <property type="molecule type" value="Genomic_DNA"/>
</dbReference>
<keyword evidence="2" id="KW-1185">Reference proteome</keyword>
<gene>
    <name evidence="1" type="ORF">G4V63_21030</name>
</gene>
<evidence type="ECO:0000313" key="1">
    <source>
        <dbReference type="EMBL" id="NGX97594.1"/>
    </source>
</evidence>